<dbReference type="InterPro" id="IPR045854">
    <property type="entry name" value="NO2/SO3_Rdtase_4Fe4S_sf"/>
</dbReference>
<dbReference type="InterPro" id="IPR058578">
    <property type="entry name" value="IspG_TIM"/>
</dbReference>
<accession>A0A6J7MPS3</accession>
<dbReference type="InterPro" id="IPR011005">
    <property type="entry name" value="Dihydropteroate_synth-like_sf"/>
</dbReference>
<dbReference type="AlphaFoldDB" id="A0A6J7MPS3"/>
<dbReference type="GO" id="GO:0019288">
    <property type="term" value="P:isopentenyl diphosphate biosynthetic process, methylerythritol 4-phosphate pathway"/>
    <property type="evidence" value="ECO:0007669"/>
    <property type="project" value="TreeGrafter"/>
</dbReference>
<evidence type="ECO:0000256" key="4">
    <source>
        <dbReference type="ARBA" id="ARBA00023002"/>
    </source>
</evidence>
<dbReference type="PANTHER" id="PTHR30454">
    <property type="entry name" value="4-HYDROXY-3-METHYLBUT-2-EN-1-YL DIPHOSPHATE SYNTHASE"/>
    <property type="match status" value="1"/>
</dbReference>
<protein>
    <submittedName>
        <fullName evidence="10">Unannotated protein</fullName>
    </submittedName>
</protein>
<dbReference type="Gene3D" id="3.20.20.20">
    <property type="entry name" value="Dihydropteroate synthase-like"/>
    <property type="match status" value="1"/>
</dbReference>
<evidence type="ECO:0000313" key="10">
    <source>
        <dbReference type="EMBL" id="CAB4980463.1"/>
    </source>
</evidence>
<keyword evidence="2" id="KW-0004">4Fe-4S</keyword>
<evidence type="ECO:0000256" key="3">
    <source>
        <dbReference type="ARBA" id="ARBA00022723"/>
    </source>
</evidence>
<keyword evidence="5" id="KW-0408">Iron</keyword>
<keyword evidence="4" id="KW-0560">Oxidoreductase</keyword>
<dbReference type="GO" id="GO:0005506">
    <property type="term" value="F:iron ion binding"/>
    <property type="evidence" value="ECO:0007669"/>
    <property type="project" value="InterPro"/>
</dbReference>
<dbReference type="InterPro" id="IPR016425">
    <property type="entry name" value="IspG_bac"/>
</dbReference>
<proteinExistence type="inferred from homology"/>
<dbReference type="InterPro" id="IPR058579">
    <property type="entry name" value="IspG_C"/>
</dbReference>
<dbReference type="EMBL" id="CAFBOT010000005">
    <property type="protein sequence ID" value="CAB4980463.1"/>
    <property type="molecule type" value="Genomic_DNA"/>
</dbReference>
<dbReference type="SUPFAM" id="SSF56014">
    <property type="entry name" value="Nitrite and sulphite reductase 4Fe-4S domain-like"/>
    <property type="match status" value="1"/>
</dbReference>
<dbReference type="HAMAP" id="MF_00159">
    <property type="entry name" value="IspG"/>
    <property type="match status" value="1"/>
</dbReference>
<dbReference type="Gene3D" id="3.30.413.10">
    <property type="entry name" value="Sulfite Reductase Hemoprotein, domain 1"/>
    <property type="match status" value="1"/>
</dbReference>
<evidence type="ECO:0000259" key="8">
    <source>
        <dbReference type="Pfam" id="PF04551"/>
    </source>
</evidence>
<dbReference type="NCBIfam" id="NF001540">
    <property type="entry name" value="PRK00366.1"/>
    <property type="match status" value="1"/>
</dbReference>
<dbReference type="SUPFAM" id="SSF51717">
    <property type="entry name" value="Dihydropteroate synthetase-like"/>
    <property type="match status" value="1"/>
</dbReference>
<dbReference type="GO" id="GO:0051539">
    <property type="term" value="F:4 iron, 4 sulfur cluster binding"/>
    <property type="evidence" value="ECO:0007669"/>
    <property type="project" value="UniProtKB-KW"/>
</dbReference>
<evidence type="ECO:0000259" key="9">
    <source>
        <dbReference type="Pfam" id="PF26540"/>
    </source>
</evidence>
<dbReference type="Pfam" id="PF04551">
    <property type="entry name" value="GcpE"/>
    <property type="match status" value="1"/>
</dbReference>
<keyword evidence="7" id="KW-0414">Isoprene biosynthesis</keyword>
<evidence type="ECO:0000256" key="1">
    <source>
        <dbReference type="ARBA" id="ARBA00001966"/>
    </source>
</evidence>
<dbReference type="GO" id="GO:0046429">
    <property type="term" value="F:4-hydroxy-3-methylbut-2-en-1-yl diphosphate synthase activity (ferredoxin)"/>
    <property type="evidence" value="ECO:0007669"/>
    <property type="project" value="InterPro"/>
</dbReference>
<dbReference type="FunFam" id="3.20.20.20:FF:000001">
    <property type="entry name" value="4-hydroxy-3-methylbut-2-en-1-yl diphosphate synthase (flavodoxin)"/>
    <property type="match status" value="1"/>
</dbReference>
<sequence>MTFERRVTKQIHVGKVPVGGLAPISVQSMTITKTADVEGTLQQIYALAAAGCDIVRCTCNEAEAAEGLAQIVPRSPVPIIADIHHQYKMALAALEAGVHGLRLNPGNIRRPEHIKAVASEARDRKVPIRIGVNGGSLDPALYEKHDGLTAEAMVESALQEIAYFQEVDFDLIKISVKASNVPLMVEAYRQLSEVTDYPLHLGVTEAGPLPGGLLKATAGIGALLLEGIGDTIRYSLTADPVEEARAGRQLLEALGLRERKNVDLIACPSCGRAEIDVIEVANRAQLAFADKKIPLQIAVMGCVVNGPGEAREADLGIAAGNKRGHLFVKGRNVAVVPESEMVEALVDWATYINEHGVDAAIARVDTALAEREATKDRNALLQEKGDDANHSNEKIVEIRKTISGN</sequence>
<dbReference type="Pfam" id="PF26540">
    <property type="entry name" value="GcpE_C"/>
    <property type="match status" value="1"/>
</dbReference>
<dbReference type="PANTHER" id="PTHR30454:SF0">
    <property type="entry name" value="4-HYDROXY-3-METHYLBUT-2-EN-1-YL DIPHOSPHATE SYNTHASE (FERREDOXIN), CHLOROPLASTIC"/>
    <property type="match status" value="1"/>
</dbReference>
<feature type="domain" description="IspG C-terminal" evidence="9">
    <location>
        <begin position="264"/>
        <end position="347"/>
    </location>
</feature>
<evidence type="ECO:0000256" key="7">
    <source>
        <dbReference type="ARBA" id="ARBA00023229"/>
    </source>
</evidence>
<evidence type="ECO:0000256" key="2">
    <source>
        <dbReference type="ARBA" id="ARBA00022485"/>
    </source>
</evidence>
<keyword evidence="6" id="KW-0411">Iron-sulfur</keyword>
<evidence type="ECO:0000256" key="6">
    <source>
        <dbReference type="ARBA" id="ARBA00023014"/>
    </source>
</evidence>
<organism evidence="10">
    <name type="scientific">freshwater metagenome</name>
    <dbReference type="NCBI Taxonomy" id="449393"/>
    <lineage>
        <taxon>unclassified sequences</taxon>
        <taxon>metagenomes</taxon>
        <taxon>ecological metagenomes</taxon>
    </lineage>
</organism>
<feature type="domain" description="IspG TIM-barrel" evidence="8">
    <location>
        <begin position="8"/>
        <end position="247"/>
    </location>
</feature>
<dbReference type="NCBIfam" id="TIGR00612">
    <property type="entry name" value="ispG_gcpE"/>
    <property type="match status" value="1"/>
</dbReference>
<name>A0A6J7MPS3_9ZZZZ</name>
<comment type="cofactor">
    <cofactor evidence="1">
        <name>[4Fe-4S] cluster</name>
        <dbReference type="ChEBI" id="CHEBI:49883"/>
    </cofactor>
</comment>
<dbReference type="InterPro" id="IPR004588">
    <property type="entry name" value="IspG_bac-typ"/>
</dbReference>
<evidence type="ECO:0000256" key="5">
    <source>
        <dbReference type="ARBA" id="ARBA00023004"/>
    </source>
</evidence>
<reference evidence="10" key="1">
    <citation type="submission" date="2020-05" db="EMBL/GenBank/DDBJ databases">
        <authorList>
            <person name="Chiriac C."/>
            <person name="Salcher M."/>
            <person name="Ghai R."/>
            <person name="Kavagutti S V."/>
        </authorList>
    </citation>
    <scope>NUCLEOTIDE SEQUENCE</scope>
</reference>
<keyword evidence="3" id="KW-0479">Metal-binding</keyword>
<dbReference type="GO" id="GO:0016114">
    <property type="term" value="P:terpenoid biosynthetic process"/>
    <property type="evidence" value="ECO:0007669"/>
    <property type="project" value="InterPro"/>
</dbReference>
<dbReference type="PIRSF" id="PIRSF004640">
    <property type="entry name" value="IspG"/>
    <property type="match status" value="1"/>
</dbReference>
<gene>
    <name evidence="10" type="ORF">UFOPK4000_00069</name>
</gene>